<protein>
    <submittedName>
        <fullName evidence="1">Uncharacterized protein</fullName>
    </submittedName>
</protein>
<sequence length="192" mass="22409">MDKELLVDGLVKKDFIKQNLSQTRKSHNDILSKKPSTQFYHVQSFKYGVRQPIQLKNPLLIKSILSSQKLQKEKDTSLPLCEFKILPTQALTTFQTDRIHSRCPALKNFRLKLGIKQQKSVSEEQFRFPTTPAMCRSPTVTKQKLRTLLKSQPSYEKKQKQSDPMFDFNKNDWGIGGWNIIEDNYDPKMFID</sequence>
<reference evidence="1" key="1">
    <citation type="submission" date="2021-01" db="EMBL/GenBank/DDBJ databases">
        <authorList>
            <consortium name="Genoscope - CEA"/>
            <person name="William W."/>
        </authorList>
    </citation>
    <scope>NUCLEOTIDE SEQUENCE</scope>
</reference>
<dbReference type="Proteomes" id="UP000692954">
    <property type="component" value="Unassembled WGS sequence"/>
</dbReference>
<keyword evidence="2" id="KW-1185">Reference proteome</keyword>
<name>A0A8S1LII8_9CILI</name>
<comment type="caution">
    <text evidence="1">The sequence shown here is derived from an EMBL/GenBank/DDBJ whole genome shotgun (WGS) entry which is preliminary data.</text>
</comment>
<proteinExistence type="predicted"/>
<gene>
    <name evidence="1" type="ORF">PSON_ATCC_30995.1.T0210391</name>
</gene>
<evidence type="ECO:0000313" key="1">
    <source>
        <dbReference type="EMBL" id="CAD8066549.1"/>
    </source>
</evidence>
<evidence type="ECO:0000313" key="2">
    <source>
        <dbReference type="Proteomes" id="UP000692954"/>
    </source>
</evidence>
<organism evidence="1 2">
    <name type="scientific">Paramecium sonneborni</name>
    <dbReference type="NCBI Taxonomy" id="65129"/>
    <lineage>
        <taxon>Eukaryota</taxon>
        <taxon>Sar</taxon>
        <taxon>Alveolata</taxon>
        <taxon>Ciliophora</taxon>
        <taxon>Intramacronucleata</taxon>
        <taxon>Oligohymenophorea</taxon>
        <taxon>Peniculida</taxon>
        <taxon>Parameciidae</taxon>
        <taxon>Paramecium</taxon>
    </lineage>
</organism>
<dbReference type="AlphaFoldDB" id="A0A8S1LII8"/>
<accession>A0A8S1LII8</accession>
<dbReference type="EMBL" id="CAJJDN010000021">
    <property type="protein sequence ID" value="CAD8066549.1"/>
    <property type="molecule type" value="Genomic_DNA"/>
</dbReference>